<dbReference type="Gene3D" id="3.40.50.850">
    <property type="entry name" value="Isochorismatase-like"/>
    <property type="match status" value="1"/>
</dbReference>
<dbReference type="InterPro" id="IPR050272">
    <property type="entry name" value="Isochorismatase-like_hydrls"/>
</dbReference>
<reference evidence="4 5" key="1">
    <citation type="submission" date="2015-11" db="EMBL/GenBank/DDBJ databases">
        <title>Bacillus caseinolyticus sp nov.</title>
        <authorList>
            <person name="Dastager S.G."/>
            <person name="Mawlankar R."/>
        </authorList>
    </citation>
    <scope>NUCLEOTIDE SEQUENCE [LARGE SCALE GENOMIC DNA]</scope>
    <source>
        <strain evidence="4 5">SGD-V-76</strain>
    </source>
</reference>
<dbReference type="RefSeq" id="WP_025911113.1">
    <property type="nucleotide sequence ID" value="NZ_KQ758628.1"/>
</dbReference>
<dbReference type="GO" id="GO:0016787">
    <property type="term" value="F:hydrolase activity"/>
    <property type="evidence" value="ECO:0007669"/>
    <property type="project" value="UniProtKB-KW"/>
</dbReference>
<keyword evidence="5" id="KW-1185">Reference proteome</keyword>
<dbReference type="Proteomes" id="UP000053681">
    <property type="component" value="Unassembled WGS sequence"/>
</dbReference>
<dbReference type="AlphaFoldDB" id="A0A0V8JR05"/>
<name>A0A0V8JR05_9BACI</name>
<dbReference type="PANTHER" id="PTHR43540:SF1">
    <property type="entry name" value="ISOCHORISMATASE HYDROLASE"/>
    <property type="match status" value="1"/>
</dbReference>
<organism evidence="4 5">
    <name type="scientific">Priestia veravalensis</name>
    <dbReference type="NCBI Taxonomy" id="1414648"/>
    <lineage>
        <taxon>Bacteria</taxon>
        <taxon>Bacillati</taxon>
        <taxon>Bacillota</taxon>
        <taxon>Bacilli</taxon>
        <taxon>Bacillales</taxon>
        <taxon>Bacillaceae</taxon>
        <taxon>Priestia</taxon>
    </lineage>
</organism>
<dbReference type="CDD" id="cd01014">
    <property type="entry name" value="nicotinamidase_related"/>
    <property type="match status" value="1"/>
</dbReference>
<dbReference type="Pfam" id="PF00857">
    <property type="entry name" value="Isochorismatase"/>
    <property type="match status" value="1"/>
</dbReference>
<protein>
    <submittedName>
        <fullName evidence="4">Isochorismatase</fullName>
    </submittedName>
</protein>
<proteinExistence type="inferred from homology"/>
<accession>A0A0V8JR05</accession>
<evidence type="ECO:0000313" key="5">
    <source>
        <dbReference type="Proteomes" id="UP000053681"/>
    </source>
</evidence>
<evidence type="ECO:0000256" key="2">
    <source>
        <dbReference type="ARBA" id="ARBA00022801"/>
    </source>
</evidence>
<dbReference type="EMBL" id="LNQP01000005">
    <property type="protein sequence ID" value="KSU89499.1"/>
    <property type="molecule type" value="Genomic_DNA"/>
</dbReference>
<dbReference type="PANTHER" id="PTHR43540">
    <property type="entry name" value="PEROXYUREIDOACRYLATE/UREIDOACRYLATE AMIDOHYDROLASE-RELATED"/>
    <property type="match status" value="1"/>
</dbReference>
<feature type="domain" description="Isochorismatase-like" evidence="3">
    <location>
        <begin position="7"/>
        <end position="179"/>
    </location>
</feature>
<gene>
    <name evidence="4" type="ORF">AS180_02380</name>
</gene>
<comment type="caution">
    <text evidence="4">The sequence shown here is derived from an EMBL/GenBank/DDBJ whole genome shotgun (WGS) entry which is preliminary data.</text>
</comment>
<evidence type="ECO:0000256" key="1">
    <source>
        <dbReference type="ARBA" id="ARBA00006336"/>
    </source>
</evidence>
<dbReference type="GeneID" id="93682347"/>
<dbReference type="InterPro" id="IPR000868">
    <property type="entry name" value="Isochorismatase-like_dom"/>
</dbReference>
<keyword evidence="2" id="KW-0378">Hydrolase</keyword>
<evidence type="ECO:0000313" key="4">
    <source>
        <dbReference type="EMBL" id="KSU89499.1"/>
    </source>
</evidence>
<sequence>MIQSNPVLIIIDVQKGFEQDAWGTRNNIHAEDNMLTLLQAWRRQQFPVIHVQHASKSETSPLFPGTEGFRFKEGFGPVGDEYLIRKHKNSCFIGTELDNYLKENGYDTLILVGLTTNHCVSTTARMAGNLGYRTYVIHDATACFNLLSYDGETTFAAEDVHRLSLSSLHNEFATVTSTSEALRVLQSYQYIK</sequence>
<dbReference type="SUPFAM" id="SSF52499">
    <property type="entry name" value="Isochorismatase-like hydrolases"/>
    <property type="match status" value="1"/>
</dbReference>
<comment type="similarity">
    <text evidence="1">Belongs to the isochorismatase family.</text>
</comment>
<evidence type="ECO:0000259" key="3">
    <source>
        <dbReference type="Pfam" id="PF00857"/>
    </source>
</evidence>
<dbReference type="InterPro" id="IPR036380">
    <property type="entry name" value="Isochorismatase-like_sf"/>
</dbReference>